<comment type="cofactor">
    <cofactor evidence="1">
        <name>[4Fe-4S] cluster</name>
        <dbReference type="ChEBI" id="CHEBI:49883"/>
    </cofactor>
</comment>
<dbReference type="InterPro" id="IPR012337">
    <property type="entry name" value="RNaseH-like_sf"/>
</dbReference>
<dbReference type="InterPro" id="IPR017964">
    <property type="entry name" value="DNA-dir_DNA_pol_B_CS"/>
</dbReference>
<dbReference type="SUPFAM" id="SSF56672">
    <property type="entry name" value="DNA/RNA polymerases"/>
    <property type="match status" value="1"/>
</dbReference>
<comment type="catalytic activity">
    <reaction evidence="14">
        <text>DNA(n) + a 2'-deoxyribonucleoside 5'-triphosphate = DNA(n+1) + diphosphate</text>
        <dbReference type="Rhea" id="RHEA:22508"/>
        <dbReference type="Rhea" id="RHEA-COMP:17339"/>
        <dbReference type="Rhea" id="RHEA-COMP:17340"/>
        <dbReference type="ChEBI" id="CHEBI:33019"/>
        <dbReference type="ChEBI" id="CHEBI:61560"/>
        <dbReference type="ChEBI" id="CHEBI:173112"/>
        <dbReference type="EC" id="2.7.7.7"/>
    </reaction>
</comment>
<dbReference type="GO" id="GO:0003887">
    <property type="term" value="F:DNA-directed DNA polymerase activity"/>
    <property type="evidence" value="ECO:0007669"/>
    <property type="project" value="UniProtKB-KW"/>
</dbReference>
<dbReference type="GO" id="GO:0051536">
    <property type="term" value="F:iron-sulfur cluster binding"/>
    <property type="evidence" value="ECO:0007669"/>
    <property type="project" value="UniProtKB-KW"/>
</dbReference>
<dbReference type="InterPro" id="IPR056447">
    <property type="entry name" value="REV3_N"/>
</dbReference>
<dbReference type="Pfam" id="PF03104">
    <property type="entry name" value="DNA_pol_B_exo1"/>
    <property type="match status" value="1"/>
</dbReference>
<dbReference type="GO" id="GO:0000166">
    <property type="term" value="F:nucleotide binding"/>
    <property type="evidence" value="ECO:0007669"/>
    <property type="project" value="InterPro"/>
</dbReference>
<protein>
    <recommendedName>
        <fullName evidence="4">DNA polymerase zeta catalytic subunit</fullName>
        <ecNumber evidence="3">2.7.7.7</ecNumber>
    </recommendedName>
</protein>
<accession>A0A4E0RB75</accession>
<proteinExistence type="inferred from homology"/>
<dbReference type="GO" id="GO:0000724">
    <property type="term" value="P:double-strand break repair via homologous recombination"/>
    <property type="evidence" value="ECO:0007669"/>
    <property type="project" value="TreeGrafter"/>
</dbReference>
<evidence type="ECO:0000256" key="7">
    <source>
        <dbReference type="ARBA" id="ARBA00022723"/>
    </source>
</evidence>
<organism evidence="20 21">
    <name type="scientific">Fasciola hepatica</name>
    <name type="common">Liver fluke</name>
    <dbReference type="NCBI Taxonomy" id="6192"/>
    <lineage>
        <taxon>Eukaryota</taxon>
        <taxon>Metazoa</taxon>
        <taxon>Spiralia</taxon>
        <taxon>Lophotrochozoa</taxon>
        <taxon>Platyhelminthes</taxon>
        <taxon>Trematoda</taxon>
        <taxon>Digenea</taxon>
        <taxon>Plagiorchiida</taxon>
        <taxon>Echinostomata</taxon>
        <taxon>Echinostomatoidea</taxon>
        <taxon>Fasciolidae</taxon>
        <taxon>Fasciola</taxon>
    </lineage>
</organism>
<dbReference type="GO" id="GO:0005634">
    <property type="term" value="C:nucleus"/>
    <property type="evidence" value="ECO:0007669"/>
    <property type="project" value="TreeGrafter"/>
</dbReference>
<keyword evidence="8" id="KW-0227">DNA damage</keyword>
<evidence type="ECO:0000256" key="9">
    <source>
        <dbReference type="ARBA" id="ARBA00022833"/>
    </source>
</evidence>
<evidence type="ECO:0000256" key="1">
    <source>
        <dbReference type="ARBA" id="ARBA00001966"/>
    </source>
</evidence>
<dbReference type="EC" id="2.7.7.7" evidence="3"/>
<dbReference type="GO" id="GO:0042276">
    <property type="term" value="P:error-prone translesion synthesis"/>
    <property type="evidence" value="ECO:0007669"/>
    <property type="project" value="TreeGrafter"/>
</dbReference>
<dbReference type="InterPro" id="IPR043502">
    <property type="entry name" value="DNA/RNA_pol_sf"/>
</dbReference>
<dbReference type="Gene3D" id="3.90.1600.10">
    <property type="entry name" value="Palm domain of DNA polymerase"/>
    <property type="match status" value="1"/>
</dbReference>
<dbReference type="InterPro" id="IPR056435">
    <property type="entry name" value="DPOD/Z_N"/>
</dbReference>
<feature type="domain" description="DNA polymerase delta/zeta catalytic subunit N-terminal" evidence="18">
    <location>
        <begin position="64"/>
        <end position="138"/>
    </location>
</feature>
<keyword evidence="7" id="KW-0479">Metal-binding</keyword>
<dbReference type="Gene3D" id="3.30.342.10">
    <property type="entry name" value="DNA Polymerase, chain B, domain 1"/>
    <property type="match status" value="1"/>
</dbReference>
<evidence type="ECO:0000256" key="4">
    <source>
        <dbReference type="ARBA" id="ARBA00021589"/>
    </source>
</evidence>
<feature type="compositionally biased region" description="Polar residues" evidence="15">
    <location>
        <begin position="705"/>
        <end position="728"/>
    </location>
</feature>
<gene>
    <name evidence="20" type="ORF">D915_004763</name>
</gene>
<name>A0A4E0RB75_FASHE</name>
<feature type="region of interest" description="Disordered" evidence="15">
    <location>
        <begin position="625"/>
        <end position="760"/>
    </location>
</feature>
<keyword evidence="5" id="KW-0808">Transferase</keyword>
<dbReference type="Gene3D" id="1.10.132.60">
    <property type="entry name" value="DNA polymerase family B, C-terminal domain"/>
    <property type="match status" value="1"/>
</dbReference>
<dbReference type="PANTHER" id="PTHR45812">
    <property type="entry name" value="DNA POLYMERASE ZETA CATALYTIC SUBUNIT"/>
    <property type="match status" value="1"/>
</dbReference>
<dbReference type="InterPro" id="IPR036397">
    <property type="entry name" value="RNaseH_sf"/>
</dbReference>
<keyword evidence="13" id="KW-0234">DNA repair</keyword>
<dbReference type="Gene3D" id="3.30.420.10">
    <property type="entry name" value="Ribonuclease H-like superfamily/Ribonuclease H"/>
    <property type="match status" value="1"/>
</dbReference>
<evidence type="ECO:0000259" key="19">
    <source>
        <dbReference type="Pfam" id="PF24065"/>
    </source>
</evidence>
<evidence type="ECO:0000256" key="13">
    <source>
        <dbReference type="ARBA" id="ARBA00023204"/>
    </source>
</evidence>
<evidence type="ECO:0000259" key="16">
    <source>
        <dbReference type="Pfam" id="PF00136"/>
    </source>
</evidence>
<dbReference type="GO" id="GO:0046872">
    <property type="term" value="F:metal ion binding"/>
    <property type="evidence" value="ECO:0007669"/>
    <property type="project" value="UniProtKB-KW"/>
</dbReference>
<dbReference type="SMART" id="SM00486">
    <property type="entry name" value="POLBc"/>
    <property type="match status" value="1"/>
</dbReference>
<feature type="compositionally biased region" description="Basic residues" evidence="15">
    <location>
        <begin position="689"/>
        <end position="699"/>
    </location>
</feature>
<evidence type="ECO:0000256" key="14">
    <source>
        <dbReference type="ARBA" id="ARBA00049244"/>
    </source>
</evidence>
<evidence type="ECO:0000313" key="21">
    <source>
        <dbReference type="Proteomes" id="UP000230066"/>
    </source>
</evidence>
<reference evidence="20" key="1">
    <citation type="submission" date="2019-03" db="EMBL/GenBank/DDBJ databases">
        <title>Improved annotation for the trematode Fasciola hepatica.</title>
        <authorList>
            <person name="Choi Y.-J."/>
            <person name="Martin J."/>
            <person name="Mitreva M."/>
        </authorList>
    </citation>
    <scope>NUCLEOTIDE SEQUENCE [LARGE SCALE GENOMIC DNA]</scope>
</reference>
<dbReference type="FunFam" id="1.10.287.690:FF:000002">
    <property type="entry name" value="DNA polymerase zeta"/>
    <property type="match status" value="1"/>
</dbReference>
<comment type="similarity">
    <text evidence="2">Belongs to the DNA polymerase type-B family.</text>
</comment>
<dbReference type="Proteomes" id="UP000230066">
    <property type="component" value="Unassembled WGS sequence"/>
</dbReference>
<dbReference type="PROSITE" id="PS00116">
    <property type="entry name" value="DNA_POLYMERASE_B"/>
    <property type="match status" value="1"/>
</dbReference>
<dbReference type="InterPro" id="IPR006133">
    <property type="entry name" value="DNA-dir_DNA_pol_B_exonuc"/>
</dbReference>
<sequence>MSSADVRPRLSVKIFNMDYYFASPIIGVDENYSLLRGAYAPKLPIIRIFGTTAIGQKICTNIHGVLPYFFVPLPMAVSENIDSYLRNFCSSLEHAVQKHSNANDMVVFSATLVRARSIYGFSEKESYFIKVTLLDPSVFPQCSEVLLNGEVVASLTDYDNAKTGDFLNDLWHPCKLSSDQILLPDRAPRWTSTELEVDVSARDILNRLELENVSDSNPGLVALWAEERARRASHSVSSAPLPEMPNPDDLLPLTKCGTIALSESERKWFEQWEQLRLRFRMQMMENDLQVPMEIPNDVSDLVSDWLQDSQSSESGEWNLDATEREQRNQHSVPELDILQQETKRKTSQSSAAPSCVSVMTSLSSVSRQELLRLAQATEEADAPVPQINESLGTDWSFLRSAAEKSFMGQSQNFCFAITFAVHIAYLLSPFCEHKFSEVHSSILSVCNPDHSQDLLATQSSLVSPVNGLSSCTLTAGHSAVHSRSNVVGDFDTDDSEDIDALLVAHATKAAVSYLSGQLTQSSHDMSKQVALAGEDASHLEVEDDLVMSKRIHSDEDAPPSIPDAFWASLDEPFEENEYRSHELVSLHPDSPTSVDADLLEAVCEWDEWSDGSCIEPNESCTATFTGHSPARKSNDGDAPDVVNGDATSQSLFISRNDDDDVEHEREWSRIPQVDGPADDEQSDDSTKARSVRTHRRRLGLRLTTNHMNPLQSNLNRINSQLDTENSVRSKCPRLSGVASKSHSRRSGQSHSSATKGCKEATDSEAASASLQMNQLKMCPTVVVERLDESLLAEDCPGASSQRSVNSVDLLCDSRRSPVEDFEDFPASNGFQDQTASMLSLSAVHKDGRYSSTLAIETSESQLTLGQLTLFSNTHDSPTHPVSPLPITPTMPVTSIHLRSSWKPTKSPPSYESVSQWYQTCSNNTTGFLLEESAVRAESAVESSNSESCLLMGETDIPSAGIQRTDPSAFLITSIVEQDDQSTATQSVAHSPQKRDSSMNSVSVLYQAASQRCFLSVQLDHVTIASLELHCFIRTGSNRRHVPAADPHTVRIFTHPDRQSSHRGGFLPDPAIDPVCLAALSVRRSTGIVDLFVLINCATLPGQPTDASVDSTSYRSGLTSSYMQPGCDKKTRSHLLPKWIWCTDEFTLLSWIVYIVQRFDPELLVGYDVERASWGYLVNRASCLQRQSFSRELSRLAPDIIQCAYCSRWISECGNLTPGTHTKTNQASVSRTCSCPCGSANRPSDDNRYQRYRDRGWPAGPGAGRTGGPFPCPGRVVLCLWRILMSEISLFEYSLETVVLRLLKETVPRFSGAQLHTWFTETGTSERWRTVDYFVYRSLVNLRLISSIDLVGRTSEFARVFGIEFYHVLSRGSQYRVESLLCRTARAANFLLPSPSITQRARQRAPEAIPLNLEPDSSLFVDGPVAVLDFQSLYPSVIIAYNYCYSTVLGRLTSLARGEDNSFDLGCLAHHVPAGLIESLESNVNVAPNGVVFVKSIIREGILPRMLKQLLRARLMVKDSMKLYKTDKSLTRLLDVRQLGLKLMANVIFGYTAASFSGRMPCVEVGDSIVHKSRETLEQAIELVHSDQIPLPQSCTPRVVYGDTDSLFIHLPGLGRAEAFAVAEAIAQAVTASNPAPIKLKLEKIYYPCLLEAKKRYAGYMYESVSQTEPVFDAKGLETVRRDCSPFVSEMLESTLRLLFNQFSLPGSIQSLDFAKCAVNDKSVMNHLLRTAEARVRDLVRVYAQKLLIGAIPFGDCILTRPYWGQSSYRPGAFAPALQVARRLMAVDSRAEPAVGERVAYYVAPGRPGQTLISCIRSVSELSPPVWSPTGATTRRSLSPRLNTAYYLDKQLIPPLIRMAQLLGWRVDLWLNDLPRFHTVRGNPRFRARMRTTASMESSLKRLDSIDSQSSTFSQSSSLMSVYGDSGNGLFDRSSQNRTRKARRRHPAGIMRAFVRQPLRICVCCDTRVPQSVPLDQFGCCQSCLQQNPGLSVISAVEFGSELNRVNRELHHAELICTGCLRHRGGHCDAVWLCANLLCPVQSVRLRATAQLAAFSNKYPTQQLADGNSTFSW</sequence>
<evidence type="ECO:0000256" key="12">
    <source>
        <dbReference type="ARBA" id="ARBA00023014"/>
    </source>
</evidence>
<evidence type="ECO:0000256" key="15">
    <source>
        <dbReference type="SAM" id="MobiDB-lite"/>
    </source>
</evidence>
<dbReference type="GO" id="GO:0003677">
    <property type="term" value="F:DNA binding"/>
    <property type="evidence" value="ECO:0007669"/>
    <property type="project" value="InterPro"/>
</dbReference>
<feature type="domain" description="DNA-directed DNA polymerase family B multifunctional" evidence="16">
    <location>
        <begin position="1363"/>
        <end position="1860"/>
    </location>
</feature>
<evidence type="ECO:0000259" key="18">
    <source>
        <dbReference type="Pfam" id="PF24055"/>
    </source>
</evidence>
<dbReference type="PRINTS" id="PR00106">
    <property type="entry name" value="DNAPOLB"/>
</dbReference>
<keyword evidence="6" id="KW-0548">Nucleotidyltransferase</keyword>
<dbReference type="Pfam" id="PF24065">
    <property type="entry name" value="REV3_N"/>
    <property type="match status" value="1"/>
</dbReference>
<evidence type="ECO:0000313" key="20">
    <source>
        <dbReference type="EMBL" id="THD24476.1"/>
    </source>
</evidence>
<keyword evidence="12" id="KW-0411">Iron-sulfur</keyword>
<evidence type="ECO:0000256" key="5">
    <source>
        <dbReference type="ARBA" id="ARBA00022679"/>
    </source>
</evidence>
<evidence type="ECO:0000256" key="10">
    <source>
        <dbReference type="ARBA" id="ARBA00022932"/>
    </source>
</evidence>
<dbReference type="EMBL" id="JXXN02001577">
    <property type="protein sequence ID" value="THD24476.1"/>
    <property type="molecule type" value="Genomic_DNA"/>
</dbReference>
<dbReference type="Gene3D" id="1.10.287.690">
    <property type="entry name" value="Helix hairpin bin"/>
    <property type="match status" value="1"/>
</dbReference>
<evidence type="ECO:0000259" key="17">
    <source>
        <dbReference type="Pfam" id="PF03104"/>
    </source>
</evidence>
<evidence type="ECO:0000256" key="8">
    <source>
        <dbReference type="ARBA" id="ARBA00022763"/>
    </source>
</evidence>
<dbReference type="SUPFAM" id="SSF53098">
    <property type="entry name" value="Ribonuclease H-like"/>
    <property type="match status" value="1"/>
</dbReference>
<evidence type="ECO:0000256" key="11">
    <source>
        <dbReference type="ARBA" id="ARBA00023004"/>
    </source>
</evidence>
<comment type="caution">
    <text evidence="20">The sequence shown here is derived from an EMBL/GenBank/DDBJ whole genome shotgun (WGS) entry which is preliminary data.</text>
</comment>
<dbReference type="Pfam" id="PF24055">
    <property type="entry name" value="POL3_N"/>
    <property type="match status" value="1"/>
</dbReference>
<keyword evidence="9" id="KW-0862">Zinc</keyword>
<dbReference type="InterPro" id="IPR030559">
    <property type="entry name" value="PolZ_Rev3"/>
</dbReference>
<evidence type="ECO:0000256" key="2">
    <source>
        <dbReference type="ARBA" id="ARBA00005755"/>
    </source>
</evidence>
<feature type="domain" description="DNA polymerase zeta catalytic subunit N-terminal" evidence="19">
    <location>
        <begin position="10"/>
        <end position="63"/>
    </location>
</feature>
<evidence type="ECO:0000256" key="3">
    <source>
        <dbReference type="ARBA" id="ARBA00012417"/>
    </source>
</evidence>
<dbReference type="InterPro" id="IPR023211">
    <property type="entry name" value="DNA_pol_palm_dom_sf"/>
</dbReference>
<dbReference type="InterPro" id="IPR042087">
    <property type="entry name" value="DNA_pol_B_thumb"/>
</dbReference>
<dbReference type="GO" id="GO:0016035">
    <property type="term" value="C:zeta DNA polymerase complex"/>
    <property type="evidence" value="ECO:0007669"/>
    <property type="project" value="InterPro"/>
</dbReference>
<feature type="domain" description="DNA-directed DNA polymerase family B exonuclease" evidence="17">
    <location>
        <begin position="1121"/>
        <end position="1189"/>
    </location>
</feature>
<keyword evidence="21" id="KW-1185">Reference proteome</keyword>
<dbReference type="Pfam" id="PF00136">
    <property type="entry name" value="DNA_pol_B"/>
    <property type="match status" value="1"/>
</dbReference>
<dbReference type="PANTHER" id="PTHR45812:SF1">
    <property type="entry name" value="DNA POLYMERASE ZETA CATALYTIC SUBUNIT"/>
    <property type="match status" value="1"/>
</dbReference>
<dbReference type="InterPro" id="IPR006134">
    <property type="entry name" value="DNA-dir_DNA_pol_B_multi_dom"/>
</dbReference>
<keyword evidence="10" id="KW-0239">DNA-directed DNA polymerase</keyword>
<feature type="region of interest" description="Disordered" evidence="15">
    <location>
        <begin position="312"/>
        <end position="352"/>
    </location>
</feature>
<keyword evidence="11" id="KW-0408">Iron</keyword>
<dbReference type="InterPro" id="IPR006172">
    <property type="entry name" value="DNA-dir_DNA_pol_B"/>
</dbReference>
<evidence type="ECO:0000256" key="6">
    <source>
        <dbReference type="ARBA" id="ARBA00022695"/>
    </source>
</evidence>